<gene>
    <name evidence="2" type="ORF">IB75_01950</name>
</gene>
<dbReference type="AlphaFoldDB" id="A0A0E2ZQR7"/>
<keyword evidence="1" id="KW-0812">Transmembrane</keyword>
<comment type="caution">
    <text evidence="2">The sequence shown here is derived from an EMBL/GenBank/DDBJ whole genome shotgun (WGS) entry which is preliminary data.</text>
</comment>
<feature type="transmembrane region" description="Helical" evidence="1">
    <location>
        <begin position="371"/>
        <end position="389"/>
    </location>
</feature>
<dbReference type="HOGENOM" id="CLU_642250_0_0_6"/>
<name>A0A0E2ZQR7_9GAMM</name>
<keyword evidence="1" id="KW-1133">Transmembrane helix</keyword>
<accession>A0A0E2ZQR7</accession>
<reference evidence="2 3" key="1">
    <citation type="submission" date="2014-07" db="EMBL/GenBank/DDBJ databases">
        <title>Comparative analysis of Nitrosococcus oceani genome inventories of strains from Pacific and Atlantic gyres.</title>
        <authorList>
            <person name="Lim C.K."/>
            <person name="Wang L."/>
            <person name="Sayavedra-Soto L.A."/>
            <person name="Klotz M.G."/>
        </authorList>
    </citation>
    <scope>NUCLEOTIDE SEQUENCE [LARGE SCALE GENOMIC DNA]</scope>
    <source>
        <strain evidence="2 3">C-27</strain>
    </source>
</reference>
<evidence type="ECO:0000256" key="1">
    <source>
        <dbReference type="SAM" id="Phobius"/>
    </source>
</evidence>
<evidence type="ECO:0000313" key="3">
    <source>
        <dbReference type="Proteomes" id="UP000028839"/>
    </source>
</evidence>
<feature type="transmembrane region" description="Helical" evidence="1">
    <location>
        <begin position="396"/>
        <end position="417"/>
    </location>
</feature>
<dbReference type="EMBL" id="JPGN01000011">
    <property type="protein sequence ID" value="KFI20692.1"/>
    <property type="molecule type" value="Genomic_DNA"/>
</dbReference>
<dbReference type="Proteomes" id="UP000028839">
    <property type="component" value="Unassembled WGS sequence"/>
</dbReference>
<feature type="transmembrane region" description="Helical" evidence="1">
    <location>
        <begin position="332"/>
        <end position="351"/>
    </location>
</feature>
<proteinExistence type="predicted"/>
<sequence length="427" mass="46715">MTAATRASNPGALVQYVFFLADQDQAREEKSPGYQSAKAFVTQASAALGLDTTRDSGFRAHKYNDHAGHELVWIEAHEAEIVILTLDRPPDFTTAKAVWDEALATIAPLLESIAPEHLQGKAHVLIGLGEAERLMPQAEHTLASALTLSAQAPWGSLWAPKIEGPFLLALKAECLQAGEQFISWEIFAHALYHLTKGMDQWQDYQRHRKALAQLEQQLERDIGQAYAAATSSHQPLLPALTRAGRALNGLLKPVSLASINLKKARLNLQRALAGVFRSDQGLIAEMKNSLLGFEEILDAEAGILRERTAELERMTQQAQREMQLETARRSEMLLAAAHTVEFVVVLYYVLAAWGLVIGKHSQQSIHPLGKLLWGLGVSGAAVFATYYALSKWGERAALGLLIGVVVMAVALAGVLQWGPGWLAQIIY</sequence>
<protein>
    <submittedName>
        <fullName evidence="2">Uncharacterized protein</fullName>
    </submittedName>
</protein>
<keyword evidence="1" id="KW-0472">Membrane</keyword>
<evidence type="ECO:0000313" key="2">
    <source>
        <dbReference type="EMBL" id="KFI20692.1"/>
    </source>
</evidence>
<organism evidence="2 3">
    <name type="scientific">Nitrosococcus oceani C-27</name>
    <dbReference type="NCBI Taxonomy" id="314279"/>
    <lineage>
        <taxon>Bacteria</taxon>
        <taxon>Pseudomonadati</taxon>
        <taxon>Pseudomonadota</taxon>
        <taxon>Gammaproteobacteria</taxon>
        <taxon>Chromatiales</taxon>
        <taxon>Chromatiaceae</taxon>
        <taxon>Nitrosococcus</taxon>
    </lineage>
</organism>